<dbReference type="InterPro" id="IPR013785">
    <property type="entry name" value="Aldolase_TIM"/>
</dbReference>
<evidence type="ECO:0000259" key="7">
    <source>
        <dbReference type="PROSITE" id="PS51918"/>
    </source>
</evidence>
<evidence type="ECO:0000256" key="6">
    <source>
        <dbReference type="ARBA" id="ARBA00023014"/>
    </source>
</evidence>
<dbReference type="InterPro" id="IPR023867">
    <property type="entry name" value="Sulphatase_maturase_rSAM"/>
</dbReference>
<evidence type="ECO:0000256" key="1">
    <source>
        <dbReference type="ARBA" id="ARBA00001966"/>
    </source>
</evidence>
<dbReference type="Gene3D" id="3.20.20.70">
    <property type="entry name" value="Aldolase class I"/>
    <property type="match status" value="1"/>
</dbReference>
<keyword evidence="2" id="KW-0004">4Fe-4S</keyword>
<accession>A0A3B1CY53</accession>
<keyword evidence="6" id="KW-0411">Iron-sulfur</keyword>
<dbReference type="InterPro" id="IPR058240">
    <property type="entry name" value="rSAM_sf"/>
</dbReference>
<dbReference type="PANTHER" id="PTHR43787:SF3">
    <property type="entry name" value="ARYLSULFATASE REGULATORY PROTEIN"/>
    <property type="match status" value="1"/>
</dbReference>
<dbReference type="GO" id="GO:0046872">
    <property type="term" value="F:metal ion binding"/>
    <property type="evidence" value="ECO:0007669"/>
    <property type="project" value="UniProtKB-KW"/>
</dbReference>
<evidence type="ECO:0000313" key="8">
    <source>
        <dbReference type="EMBL" id="VAX34819.1"/>
    </source>
</evidence>
<reference evidence="8" key="1">
    <citation type="submission" date="2018-06" db="EMBL/GenBank/DDBJ databases">
        <authorList>
            <person name="Zhirakovskaya E."/>
        </authorList>
    </citation>
    <scope>NUCLEOTIDE SEQUENCE</scope>
</reference>
<dbReference type="EMBL" id="UOGJ01000006">
    <property type="protein sequence ID" value="VAX34819.1"/>
    <property type="molecule type" value="Genomic_DNA"/>
</dbReference>
<dbReference type="NCBIfam" id="TIGR04085">
    <property type="entry name" value="rSAM_more_4Fe4S"/>
    <property type="match status" value="1"/>
</dbReference>
<keyword evidence="4" id="KW-0479">Metal-binding</keyword>
<dbReference type="InterPro" id="IPR007197">
    <property type="entry name" value="rSAM"/>
</dbReference>
<keyword evidence="3" id="KW-0949">S-adenosyl-L-methionine</keyword>
<dbReference type="SFLD" id="SFLDG01386">
    <property type="entry name" value="main_SPASM_domain-containing"/>
    <property type="match status" value="1"/>
</dbReference>
<dbReference type="Pfam" id="PF04055">
    <property type="entry name" value="Radical_SAM"/>
    <property type="match status" value="1"/>
</dbReference>
<dbReference type="AlphaFoldDB" id="A0A3B1CY53"/>
<sequence>MKLSTHTIVVPDYPAKNEYLLYHTRTQGMVKVNQDLKNVIDNFNSLSDDLKTPHQDNLDALYKMQILIKNDNEDKERLKDFLQQLKFSIRKKSFPVTILTTYSCNFKCVYCFEESSRAHQNMDEHVQKGTIEWMKEKIEQDGYQQLYLNFYGGEPLINKAAIDYIVPEMKSWCQERGVKFKFMLQTNGYFLTPELVDKYLSMGLDQVRISVDGLREVHDKNRPLRGGGGTFDRVMKNIVDSVEKVKIGISTSYEKDDITHIEQLMNYFEELGILNKLGAFLFSPIHPSLGPDGDLGKLQRIECMCNHEDTYLANAATKIRSLMEQKNLPIKGGMAVSACPLVSEHSGMTIDQEGKLYKCNSMLGHKDLAIGSVFHERFNTKQKEFRDLDVWQQCPQDCTYLPMCSGGCRLMSFLETKSFNAPACKKPYLNRMAPEFIKKEYEELMSKKNYTNFIK</sequence>
<evidence type="ECO:0000256" key="2">
    <source>
        <dbReference type="ARBA" id="ARBA00022485"/>
    </source>
</evidence>
<gene>
    <name evidence="8" type="ORF">MNBD_UNCLBAC01-473</name>
</gene>
<proteinExistence type="predicted"/>
<dbReference type="UniPathway" id="UPA00782"/>
<dbReference type="GO" id="GO:0016491">
    <property type="term" value="F:oxidoreductase activity"/>
    <property type="evidence" value="ECO:0007669"/>
    <property type="project" value="InterPro"/>
</dbReference>
<evidence type="ECO:0000256" key="3">
    <source>
        <dbReference type="ARBA" id="ARBA00022691"/>
    </source>
</evidence>
<feature type="domain" description="Radical SAM core" evidence="7">
    <location>
        <begin position="90"/>
        <end position="331"/>
    </location>
</feature>
<keyword evidence="5" id="KW-0408">Iron</keyword>
<dbReference type="SFLD" id="SFLDG01067">
    <property type="entry name" value="SPASM/twitch_domain_containing"/>
    <property type="match status" value="1"/>
</dbReference>
<dbReference type="SUPFAM" id="SSF102114">
    <property type="entry name" value="Radical SAM enzymes"/>
    <property type="match status" value="1"/>
</dbReference>
<dbReference type="CDD" id="cd01335">
    <property type="entry name" value="Radical_SAM"/>
    <property type="match status" value="1"/>
</dbReference>
<dbReference type="SFLD" id="SFLDS00029">
    <property type="entry name" value="Radical_SAM"/>
    <property type="match status" value="1"/>
</dbReference>
<protein>
    <recommendedName>
        <fullName evidence="7">Radical SAM core domain-containing protein</fullName>
    </recommendedName>
</protein>
<dbReference type="SFLD" id="SFLDG01384">
    <property type="entry name" value="thioether_bond_formation_requi"/>
    <property type="match status" value="1"/>
</dbReference>
<dbReference type="InterPro" id="IPR023885">
    <property type="entry name" value="4Fe4S-binding_SPASM_dom"/>
</dbReference>
<dbReference type="PANTHER" id="PTHR43787">
    <property type="entry name" value="FEMO COFACTOR BIOSYNTHESIS PROTEIN NIFB-RELATED"/>
    <property type="match status" value="1"/>
</dbReference>
<comment type="cofactor">
    <cofactor evidence="1">
        <name>[4Fe-4S] cluster</name>
        <dbReference type="ChEBI" id="CHEBI:49883"/>
    </cofactor>
</comment>
<dbReference type="GO" id="GO:0051539">
    <property type="term" value="F:4 iron, 4 sulfur cluster binding"/>
    <property type="evidence" value="ECO:0007669"/>
    <property type="project" value="UniProtKB-KW"/>
</dbReference>
<dbReference type="PROSITE" id="PS51918">
    <property type="entry name" value="RADICAL_SAM"/>
    <property type="match status" value="1"/>
</dbReference>
<evidence type="ECO:0000256" key="4">
    <source>
        <dbReference type="ARBA" id="ARBA00022723"/>
    </source>
</evidence>
<organism evidence="8">
    <name type="scientific">hydrothermal vent metagenome</name>
    <dbReference type="NCBI Taxonomy" id="652676"/>
    <lineage>
        <taxon>unclassified sequences</taxon>
        <taxon>metagenomes</taxon>
        <taxon>ecological metagenomes</taxon>
    </lineage>
</organism>
<evidence type="ECO:0000256" key="5">
    <source>
        <dbReference type="ARBA" id="ARBA00023004"/>
    </source>
</evidence>
<name>A0A3B1CY53_9ZZZZ</name>